<protein>
    <recommendedName>
        <fullName evidence="4">Fimbrial-type adhesion domain-containing protein</fullName>
    </recommendedName>
</protein>
<evidence type="ECO:0008006" key="4">
    <source>
        <dbReference type="Google" id="ProtNLM"/>
    </source>
</evidence>
<name>A0A6J5BKB0_9BURK</name>
<organism evidence="2 3">
    <name type="scientific">Achromobacter insuavis</name>
    <dbReference type="NCBI Taxonomy" id="1287735"/>
    <lineage>
        <taxon>Bacteria</taxon>
        <taxon>Pseudomonadati</taxon>
        <taxon>Pseudomonadota</taxon>
        <taxon>Betaproteobacteria</taxon>
        <taxon>Burkholderiales</taxon>
        <taxon>Alcaligenaceae</taxon>
        <taxon>Achromobacter</taxon>
    </lineage>
</organism>
<dbReference type="AlphaFoldDB" id="A0A6J5BKB0"/>
<sequence>MFKRNTTRIRRPRRGALAAAGWLIACLLPLAAHAVGPGCQLDPTRAGNYIENKGIQAAPGQFAPALLSLDKSNPPGTVVYDAPLPPVPWVCVSDTAATRKPFLVSGTNLAPVINELRKAGLKLVIQINGYPDWVPTGNTTDDRFPLSNESYAPKSATDSTLTANGLLLGRLRLVTVTPPTRPVRAYFPAYTDLVRMHYGFIHTNHIEIGSNNATAISLIPTCIAKISTPGSVYLGRAYSAGNLPLPKPQQFTIVADFDTACDGGFNVLDLGSMVVPLRIKFEPEGNTALTSLGRGIELKNTDGAPNGLALKIKQNGVTPITFNAWHNSESLTTSLRPRNLYYSAELEKTGTTLVPGAFSQQVTILVAFQ</sequence>
<accession>A0A6J5BKB0</accession>
<reference evidence="2 3" key="1">
    <citation type="submission" date="2020-04" db="EMBL/GenBank/DDBJ databases">
        <authorList>
            <person name="De Canck E."/>
        </authorList>
    </citation>
    <scope>NUCLEOTIDE SEQUENCE [LARGE SCALE GENOMIC DNA]</scope>
    <source>
        <strain evidence="2 3">LMG 26845</strain>
    </source>
</reference>
<dbReference type="InterPro" id="IPR036937">
    <property type="entry name" value="Adhesion_dom_fimbrial_sf"/>
</dbReference>
<evidence type="ECO:0000313" key="2">
    <source>
        <dbReference type="EMBL" id="CAB3708774.1"/>
    </source>
</evidence>
<dbReference type="GO" id="GO:0007155">
    <property type="term" value="P:cell adhesion"/>
    <property type="evidence" value="ECO:0007669"/>
    <property type="project" value="InterPro"/>
</dbReference>
<dbReference type="InterPro" id="IPR008966">
    <property type="entry name" value="Adhesion_dom_sf"/>
</dbReference>
<proteinExistence type="predicted"/>
<gene>
    <name evidence="2" type="ORF">LMG26845_05652</name>
</gene>
<evidence type="ECO:0000256" key="1">
    <source>
        <dbReference type="SAM" id="SignalP"/>
    </source>
</evidence>
<dbReference type="GO" id="GO:0009289">
    <property type="term" value="C:pilus"/>
    <property type="evidence" value="ECO:0007669"/>
    <property type="project" value="InterPro"/>
</dbReference>
<keyword evidence="1" id="KW-0732">Signal</keyword>
<dbReference type="PROSITE" id="PS51257">
    <property type="entry name" value="PROKAR_LIPOPROTEIN"/>
    <property type="match status" value="1"/>
</dbReference>
<keyword evidence="3" id="KW-1185">Reference proteome</keyword>
<feature type="signal peptide" evidence="1">
    <location>
        <begin position="1"/>
        <end position="34"/>
    </location>
</feature>
<dbReference type="Proteomes" id="UP000507979">
    <property type="component" value="Unassembled WGS sequence"/>
</dbReference>
<dbReference type="GeneID" id="92901551"/>
<dbReference type="Gene3D" id="2.60.40.1090">
    <property type="entry name" value="Fimbrial-type adhesion domain"/>
    <property type="match status" value="1"/>
</dbReference>
<dbReference type="SUPFAM" id="SSF49401">
    <property type="entry name" value="Bacterial adhesins"/>
    <property type="match status" value="1"/>
</dbReference>
<feature type="chain" id="PRO_5026671298" description="Fimbrial-type adhesion domain-containing protein" evidence="1">
    <location>
        <begin position="35"/>
        <end position="369"/>
    </location>
</feature>
<dbReference type="EMBL" id="CADIJR010000101">
    <property type="protein sequence ID" value="CAB3708774.1"/>
    <property type="molecule type" value="Genomic_DNA"/>
</dbReference>
<evidence type="ECO:0000313" key="3">
    <source>
        <dbReference type="Proteomes" id="UP000507979"/>
    </source>
</evidence>
<dbReference type="RefSeq" id="WP_082404336.1">
    <property type="nucleotide sequence ID" value="NZ_CADIJR010000101.1"/>
</dbReference>